<evidence type="ECO:0000259" key="5">
    <source>
        <dbReference type="Pfam" id="PF01523"/>
    </source>
</evidence>
<dbReference type="GO" id="GO:0006508">
    <property type="term" value="P:proteolysis"/>
    <property type="evidence" value="ECO:0007669"/>
    <property type="project" value="UniProtKB-KW"/>
</dbReference>
<dbReference type="SUPFAM" id="SSF111283">
    <property type="entry name" value="Putative modulator of DNA gyrase, PmbA/TldD"/>
    <property type="match status" value="1"/>
</dbReference>
<comment type="caution">
    <text evidence="8">The sequence shown here is derived from an EMBL/GenBank/DDBJ whole genome shotgun (WGS) entry which is preliminary data.</text>
</comment>
<dbReference type="FunFam" id="3.30.2290.10:FF:000003">
    <property type="entry name" value="Zinc-dependent protease, TldD/PmbA family"/>
    <property type="match status" value="1"/>
</dbReference>
<evidence type="ECO:0000256" key="1">
    <source>
        <dbReference type="ARBA" id="ARBA00005836"/>
    </source>
</evidence>
<proteinExistence type="inferred from homology"/>
<evidence type="ECO:0000259" key="7">
    <source>
        <dbReference type="Pfam" id="PF19290"/>
    </source>
</evidence>
<dbReference type="InterPro" id="IPR045570">
    <property type="entry name" value="Metalloprtase-TldD/E_cen_dom"/>
</dbReference>
<evidence type="ECO:0000313" key="9">
    <source>
        <dbReference type="Proteomes" id="UP000228711"/>
    </source>
</evidence>
<dbReference type="GO" id="GO:0005829">
    <property type="term" value="C:cytosol"/>
    <property type="evidence" value="ECO:0007669"/>
    <property type="project" value="TreeGrafter"/>
</dbReference>
<dbReference type="AlphaFoldDB" id="A0A2H0YRV5"/>
<dbReference type="InterPro" id="IPR035068">
    <property type="entry name" value="TldD/PmbA_N"/>
</dbReference>
<dbReference type="Pfam" id="PF19290">
    <property type="entry name" value="PmbA_TldD_2nd"/>
    <property type="match status" value="1"/>
</dbReference>
<keyword evidence="2" id="KW-0645">Protease</keyword>
<evidence type="ECO:0000256" key="3">
    <source>
        <dbReference type="ARBA" id="ARBA00022801"/>
    </source>
</evidence>
<dbReference type="GO" id="GO:0008237">
    <property type="term" value="F:metallopeptidase activity"/>
    <property type="evidence" value="ECO:0007669"/>
    <property type="project" value="UniProtKB-KW"/>
</dbReference>
<dbReference type="InterPro" id="IPR051463">
    <property type="entry name" value="Peptidase_U62_metallo"/>
</dbReference>
<dbReference type="Pfam" id="PF19289">
    <property type="entry name" value="PmbA_TldD_3rd"/>
    <property type="match status" value="1"/>
</dbReference>
<reference evidence="9" key="1">
    <citation type="submission" date="2017-09" db="EMBL/GenBank/DDBJ databases">
        <title>Depth-based differentiation of microbial function through sediment-hosted aquifers and enrichment of novel symbionts in the deep terrestrial subsurface.</title>
        <authorList>
            <person name="Probst A.J."/>
            <person name="Ladd B."/>
            <person name="Jarett J.K."/>
            <person name="Geller-Mcgrath D.E."/>
            <person name="Sieber C.M.K."/>
            <person name="Emerson J.B."/>
            <person name="Anantharaman K."/>
            <person name="Thomas B.C."/>
            <person name="Malmstrom R."/>
            <person name="Stieglmeier M."/>
            <person name="Klingl A."/>
            <person name="Woyke T."/>
            <person name="Ryan C.M."/>
            <person name="Banfield J.F."/>
        </authorList>
    </citation>
    <scope>NUCLEOTIDE SEQUENCE [LARGE SCALE GENOMIC DNA]</scope>
</reference>
<keyword evidence="4" id="KW-0482">Metalloprotease</keyword>
<feature type="domain" description="Metalloprotease TldD/E central" evidence="7">
    <location>
        <begin position="100"/>
        <end position="212"/>
    </location>
</feature>
<dbReference type="EMBL" id="PEXV01000139">
    <property type="protein sequence ID" value="PIS41227.1"/>
    <property type="molecule type" value="Genomic_DNA"/>
</dbReference>
<sequence length="476" mass="52243">MRVDYADVRIVRRQWENIATKDGVVEALESTESFGFGVRILRNGSWGFAASNKLSKEEIERIVKQALIIAEASSFTPGRKVALALTQPIKVKYKTPVKIHPFKVSLDDKIGLLLAADKAQHVSPKIKISQAFYRGFWEKKTFASTEGSYIEQEIIESGAGIEATAIDGHDVQNRSYPNSFGGQSQTAGFELIKSMDLPGNAPRIADEAVSLLSAKQCPSGERDIILDGNQLALQIHESCGHAAELDRALGMESSYAGTSFLTPDKLGNFRYGSDIVNITADATLPGGLGTFGFDDEGVSAQKTHLVKDGVFSDYLTSRETATWLHEILPSYNKSSNGTARADSWSAIPLIRMTNVNLEPGAWKLEDLIADTKKGIFFSTNKSWSIDDKRLNFQFGTEIAWEIINGKLGKILKNPTYQGITPQFWNSCDAICNRDYWVIWGTPNCGKGEPVQEAHTGHGASPTRFKNIKVGIGAWGK</sequence>
<evidence type="ECO:0000259" key="6">
    <source>
        <dbReference type="Pfam" id="PF19289"/>
    </source>
</evidence>
<accession>A0A2H0YRV5</accession>
<dbReference type="Pfam" id="PF01523">
    <property type="entry name" value="PmbA_TldD_1st"/>
    <property type="match status" value="1"/>
</dbReference>
<feature type="domain" description="Metalloprotease TldD/E N-terminal" evidence="5">
    <location>
        <begin position="6"/>
        <end position="70"/>
    </location>
</feature>
<protein>
    <submittedName>
        <fullName evidence="8">Peptidase C69</fullName>
    </submittedName>
</protein>
<dbReference type="Proteomes" id="UP000228711">
    <property type="component" value="Unassembled WGS sequence"/>
</dbReference>
<name>A0A2H0YRV5_9BACT</name>
<evidence type="ECO:0000256" key="2">
    <source>
        <dbReference type="ARBA" id="ARBA00022670"/>
    </source>
</evidence>
<evidence type="ECO:0000256" key="4">
    <source>
        <dbReference type="ARBA" id="ARBA00023049"/>
    </source>
</evidence>
<dbReference type="InterPro" id="IPR002510">
    <property type="entry name" value="Metalloprtase-TldD/E_N"/>
</dbReference>
<feature type="domain" description="Metalloprotease TldD/E C-terminal" evidence="6">
    <location>
        <begin position="220"/>
        <end position="469"/>
    </location>
</feature>
<dbReference type="Gene3D" id="3.30.2290.10">
    <property type="entry name" value="PmbA/TldD superfamily"/>
    <property type="match status" value="1"/>
</dbReference>
<evidence type="ECO:0000313" key="8">
    <source>
        <dbReference type="EMBL" id="PIS41227.1"/>
    </source>
</evidence>
<organism evidence="8 9">
    <name type="scientific">Candidatus Kerfeldbacteria bacterium CG08_land_8_20_14_0_20_42_7</name>
    <dbReference type="NCBI Taxonomy" id="2014245"/>
    <lineage>
        <taxon>Bacteria</taxon>
        <taxon>Candidatus Kerfeldiibacteriota</taxon>
    </lineage>
</organism>
<dbReference type="PANTHER" id="PTHR30624:SF10">
    <property type="entry name" value="CONSERVED PROTEIN"/>
    <property type="match status" value="1"/>
</dbReference>
<dbReference type="InterPro" id="IPR045569">
    <property type="entry name" value="Metalloprtase-TldD/E_C"/>
</dbReference>
<comment type="similarity">
    <text evidence="1">Belongs to the peptidase U62 family.</text>
</comment>
<dbReference type="PANTHER" id="PTHR30624">
    <property type="entry name" value="UNCHARACTERIZED PROTEIN TLDD AND PMBA"/>
    <property type="match status" value="1"/>
</dbReference>
<keyword evidence="3" id="KW-0378">Hydrolase</keyword>
<dbReference type="InterPro" id="IPR036059">
    <property type="entry name" value="TldD/PmbA_sf"/>
</dbReference>
<gene>
    <name evidence="8" type="ORF">COT25_04255</name>
</gene>